<accession>A0A382Q913</accession>
<dbReference type="SUPFAM" id="SSF51905">
    <property type="entry name" value="FAD/NAD(P)-binding domain"/>
    <property type="match status" value="1"/>
</dbReference>
<dbReference type="Gene3D" id="3.30.9.10">
    <property type="entry name" value="D-Amino Acid Oxidase, subunit A, domain 2"/>
    <property type="match status" value="1"/>
</dbReference>
<proteinExistence type="predicted"/>
<protein>
    <recommendedName>
        <fullName evidence="1">FAD dependent oxidoreductase domain-containing protein</fullName>
    </recommendedName>
</protein>
<gene>
    <name evidence="2" type="ORF">METZ01_LOCUS334252</name>
</gene>
<evidence type="ECO:0000313" key="2">
    <source>
        <dbReference type="EMBL" id="SVC81398.1"/>
    </source>
</evidence>
<dbReference type="Gene3D" id="3.50.50.60">
    <property type="entry name" value="FAD/NAD(P)-binding domain"/>
    <property type="match status" value="1"/>
</dbReference>
<dbReference type="PANTHER" id="PTHR13847">
    <property type="entry name" value="SARCOSINE DEHYDROGENASE-RELATED"/>
    <property type="match status" value="1"/>
</dbReference>
<feature type="non-terminal residue" evidence="2">
    <location>
        <position position="1"/>
    </location>
</feature>
<dbReference type="SUPFAM" id="SSF54373">
    <property type="entry name" value="FAD-linked reductases, C-terminal domain"/>
    <property type="match status" value="1"/>
</dbReference>
<reference evidence="2" key="1">
    <citation type="submission" date="2018-05" db="EMBL/GenBank/DDBJ databases">
        <authorList>
            <person name="Lanie J.A."/>
            <person name="Ng W.-L."/>
            <person name="Kazmierczak K.M."/>
            <person name="Andrzejewski T.M."/>
            <person name="Davidsen T.M."/>
            <person name="Wayne K.J."/>
            <person name="Tettelin H."/>
            <person name="Glass J.I."/>
            <person name="Rusch D."/>
            <person name="Podicherti R."/>
            <person name="Tsui H.-C.T."/>
            <person name="Winkler M.E."/>
        </authorList>
    </citation>
    <scope>NUCLEOTIDE SEQUENCE</scope>
</reference>
<dbReference type="GO" id="GO:0005739">
    <property type="term" value="C:mitochondrion"/>
    <property type="evidence" value="ECO:0007669"/>
    <property type="project" value="TreeGrafter"/>
</dbReference>
<name>A0A382Q913_9ZZZZ</name>
<dbReference type="Pfam" id="PF01266">
    <property type="entry name" value="DAO"/>
    <property type="match status" value="1"/>
</dbReference>
<evidence type="ECO:0000259" key="1">
    <source>
        <dbReference type="Pfam" id="PF01266"/>
    </source>
</evidence>
<sequence length="212" mass="23270">ACDTVINAAGAHAWHVAKMAGLELPIFPVRHEYFVSVDVEGMKPELPVMRVPDASLYLRAEINGLLLGGWEPESLSLMSDDFENGQTPPRVEEDWDVMGWFIEQIAPLYGKAADLGVRSIFKGWPTFVPDGKFIIGESHRLKGFVMAGGCNAHGVSGSAGIGRHVVESMLEPESSPYVRSLSPDRFLDGEWDAAEAQTLARRIYETYYGLGS</sequence>
<dbReference type="InterPro" id="IPR036188">
    <property type="entry name" value="FAD/NAD-bd_sf"/>
</dbReference>
<dbReference type="InterPro" id="IPR006076">
    <property type="entry name" value="FAD-dep_OxRdtase"/>
</dbReference>
<feature type="domain" description="FAD dependent oxidoreductase" evidence="1">
    <location>
        <begin position="2"/>
        <end position="167"/>
    </location>
</feature>
<dbReference type="EMBL" id="UINC01112446">
    <property type="protein sequence ID" value="SVC81398.1"/>
    <property type="molecule type" value="Genomic_DNA"/>
</dbReference>
<organism evidence="2">
    <name type="scientific">marine metagenome</name>
    <dbReference type="NCBI Taxonomy" id="408172"/>
    <lineage>
        <taxon>unclassified sequences</taxon>
        <taxon>metagenomes</taxon>
        <taxon>ecological metagenomes</taxon>
    </lineage>
</organism>
<dbReference type="AlphaFoldDB" id="A0A382Q913"/>
<dbReference type="PANTHER" id="PTHR13847:SF193">
    <property type="entry name" value="PYRUVATE DEHYDROGENASE PHOSPHATASE REGULATORY SUBUNIT, MITOCHONDRIAL"/>
    <property type="match status" value="1"/>
</dbReference>